<dbReference type="EMBL" id="QEOP01000002">
    <property type="protein sequence ID" value="PVZ94519.1"/>
    <property type="molecule type" value="Genomic_DNA"/>
</dbReference>
<reference evidence="4 5" key="1">
    <citation type="submission" date="2018-05" db="EMBL/GenBank/DDBJ databases">
        <title>Amnibacterium sp. M8JJ-5, whole genome shotgun sequence.</title>
        <authorList>
            <person name="Tuo L."/>
        </authorList>
    </citation>
    <scope>NUCLEOTIDE SEQUENCE [LARGE SCALE GENOMIC DNA]</scope>
    <source>
        <strain evidence="4 5">M8JJ-5</strain>
    </source>
</reference>
<proteinExistence type="inferred from homology"/>
<comment type="similarity">
    <text evidence="1">Belongs to the short-chain dehydrogenases/reductases (SDR) family.</text>
</comment>
<dbReference type="OrthoDB" id="286404at2"/>
<dbReference type="InterPro" id="IPR036291">
    <property type="entry name" value="NAD(P)-bd_dom_sf"/>
</dbReference>
<comment type="caution">
    <text evidence="4">The sequence shown here is derived from an EMBL/GenBank/DDBJ whole genome shotgun (WGS) entry which is preliminary data.</text>
</comment>
<dbReference type="FunFam" id="3.40.50.720:FF:000084">
    <property type="entry name" value="Short-chain dehydrogenase reductase"/>
    <property type="match status" value="1"/>
</dbReference>
<dbReference type="Proteomes" id="UP000244893">
    <property type="component" value="Unassembled WGS sequence"/>
</dbReference>
<protein>
    <recommendedName>
        <fullName evidence="3">Ketoreductase domain-containing protein</fullName>
    </recommendedName>
</protein>
<dbReference type="PANTHER" id="PTHR42760:SF133">
    <property type="entry name" value="3-OXOACYL-[ACYL-CARRIER-PROTEIN] REDUCTASE"/>
    <property type="match status" value="1"/>
</dbReference>
<evidence type="ECO:0000313" key="5">
    <source>
        <dbReference type="Proteomes" id="UP000244893"/>
    </source>
</evidence>
<evidence type="ECO:0000256" key="2">
    <source>
        <dbReference type="ARBA" id="ARBA00023002"/>
    </source>
</evidence>
<sequence length="265" mass="27347">MPDLLLGRIAFITGGAGGIGYSIAQRYLEEGASVVLADVALDRAATAADSLRGFAREGAGIVAVEIEVRDEVSTVAAFEAGEAALGPIDVVVANAGILFLGPAVDTPLEEWSRVIDVNLTGAFVTAKVAAARMTAAGLDKGRIIFTSSLFGVRGGVENSAYSASKWGMLGLMKCMAAELAPAGVTVNAVCPGQIRTAMIEKLSLDRAELRGTTPEQEIDRLAATIPLGYLANPLQIADAFIYLASDLSSYTTGQELIVDGGVLVG</sequence>
<dbReference type="InterPro" id="IPR002347">
    <property type="entry name" value="SDR_fam"/>
</dbReference>
<dbReference type="CDD" id="cd05233">
    <property type="entry name" value="SDR_c"/>
    <property type="match status" value="1"/>
</dbReference>
<accession>A0A2V1HTZ7</accession>
<dbReference type="PRINTS" id="PR00081">
    <property type="entry name" value="GDHRDH"/>
</dbReference>
<dbReference type="Pfam" id="PF13561">
    <property type="entry name" value="adh_short_C2"/>
    <property type="match status" value="1"/>
</dbReference>
<keyword evidence="5" id="KW-1185">Reference proteome</keyword>
<dbReference type="RefSeq" id="WP_116757030.1">
    <property type="nucleotide sequence ID" value="NZ_JBHUEX010000001.1"/>
</dbReference>
<dbReference type="AlphaFoldDB" id="A0A2V1HTZ7"/>
<dbReference type="PRINTS" id="PR00080">
    <property type="entry name" value="SDRFAMILY"/>
</dbReference>
<dbReference type="InterPro" id="IPR057326">
    <property type="entry name" value="KR_dom"/>
</dbReference>
<organism evidence="4 5">
    <name type="scientific">Amnibacterium flavum</name>
    <dbReference type="NCBI Taxonomy" id="2173173"/>
    <lineage>
        <taxon>Bacteria</taxon>
        <taxon>Bacillati</taxon>
        <taxon>Actinomycetota</taxon>
        <taxon>Actinomycetes</taxon>
        <taxon>Micrococcales</taxon>
        <taxon>Microbacteriaceae</taxon>
        <taxon>Amnibacterium</taxon>
    </lineage>
</organism>
<dbReference type="GO" id="GO:0016616">
    <property type="term" value="F:oxidoreductase activity, acting on the CH-OH group of donors, NAD or NADP as acceptor"/>
    <property type="evidence" value="ECO:0007669"/>
    <property type="project" value="TreeGrafter"/>
</dbReference>
<dbReference type="PANTHER" id="PTHR42760">
    <property type="entry name" value="SHORT-CHAIN DEHYDROGENASES/REDUCTASES FAMILY MEMBER"/>
    <property type="match status" value="1"/>
</dbReference>
<dbReference type="SMART" id="SM00822">
    <property type="entry name" value="PKS_KR"/>
    <property type="match status" value="1"/>
</dbReference>
<keyword evidence="2" id="KW-0560">Oxidoreductase</keyword>
<feature type="domain" description="Ketoreductase" evidence="3">
    <location>
        <begin position="8"/>
        <end position="197"/>
    </location>
</feature>
<dbReference type="SUPFAM" id="SSF51735">
    <property type="entry name" value="NAD(P)-binding Rossmann-fold domains"/>
    <property type="match status" value="1"/>
</dbReference>
<evidence type="ECO:0000259" key="3">
    <source>
        <dbReference type="SMART" id="SM00822"/>
    </source>
</evidence>
<dbReference type="PROSITE" id="PS00061">
    <property type="entry name" value="ADH_SHORT"/>
    <property type="match status" value="1"/>
</dbReference>
<gene>
    <name evidence="4" type="ORF">DDQ50_12525</name>
</gene>
<dbReference type="InterPro" id="IPR020904">
    <property type="entry name" value="Sc_DH/Rdtase_CS"/>
</dbReference>
<name>A0A2V1HTZ7_9MICO</name>
<evidence type="ECO:0000313" key="4">
    <source>
        <dbReference type="EMBL" id="PVZ94519.1"/>
    </source>
</evidence>
<evidence type="ECO:0000256" key="1">
    <source>
        <dbReference type="ARBA" id="ARBA00006484"/>
    </source>
</evidence>
<dbReference type="Gene3D" id="3.40.50.720">
    <property type="entry name" value="NAD(P)-binding Rossmann-like Domain"/>
    <property type="match status" value="1"/>
</dbReference>